<dbReference type="KEGG" id="flt:Sv326_0329"/>
<sequence>MREMHPLHKLEGELAEGYRIRVARRQLKKAEQNFFQVFITDKNGVESEQPVFEGLYSLGIKPYIDGWIDGHYYEELSFKGRKMNLSETELDFELFRKLGSTLKPSWSLMVAYESFWGKGRTLGETSKGLNCGIPPIATPLGYLIFKAGRLKVKDWYFPEGGNEGMPKLEGIGRVDRKHAVRMKRETSAELGLFLKRGKCEDKELELPAKERARKILKSMKGR</sequence>
<dbReference type="InterPro" id="IPR016181">
    <property type="entry name" value="Acyl_CoA_acyltransferase"/>
</dbReference>
<accession>A0A7D6BUN7</accession>
<dbReference type="AlphaFoldDB" id="A0A7D6BUN7"/>
<evidence type="ECO:0000313" key="1">
    <source>
        <dbReference type="EMBL" id="QLJ52504.1"/>
    </source>
</evidence>
<dbReference type="Pfam" id="PF06557">
    <property type="entry name" value="DUF1122"/>
    <property type="match status" value="1"/>
</dbReference>
<dbReference type="SUPFAM" id="SSF55729">
    <property type="entry name" value="Acyl-CoA N-acyltransferases (Nat)"/>
    <property type="match status" value="1"/>
</dbReference>
<evidence type="ECO:0008006" key="3">
    <source>
        <dbReference type="Google" id="ProtNLM"/>
    </source>
</evidence>
<dbReference type="EMBL" id="CP058998">
    <property type="protein sequence ID" value="QLJ52504.1"/>
    <property type="molecule type" value="Genomic_DNA"/>
</dbReference>
<evidence type="ECO:0000313" key="2">
    <source>
        <dbReference type="Proteomes" id="UP000510821"/>
    </source>
</evidence>
<dbReference type="Gene3D" id="3.40.630.30">
    <property type="match status" value="1"/>
</dbReference>
<protein>
    <recommendedName>
        <fullName evidence="3">DUF1122 domain-containing protein</fullName>
    </recommendedName>
</protein>
<organism evidence="1 2">
    <name type="scientific">Fermentimicrarchaeum limneticum</name>
    <dbReference type="NCBI Taxonomy" id="2795018"/>
    <lineage>
        <taxon>Archaea</taxon>
        <taxon>Candidatus Micrarchaeota</taxon>
        <taxon>Candidatus Fermentimicrarchaeales</taxon>
        <taxon>Candidatus Fermentimicrarchaeaceae</taxon>
        <taxon>Candidatus Fermentimicrarchaeum</taxon>
    </lineage>
</organism>
<proteinExistence type="predicted"/>
<dbReference type="Proteomes" id="UP000510821">
    <property type="component" value="Chromosome"/>
</dbReference>
<name>A0A7D6BUN7_FERL1</name>
<reference evidence="2" key="1">
    <citation type="submission" date="2020-07" db="EMBL/GenBank/DDBJ databases">
        <title>Metabolic diversity and evolutionary history of the archaeal phylum ###Micrarchaeota### uncovered from a freshwater lake metagenome.</title>
        <authorList>
            <person name="Kadnikov V.V."/>
            <person name="Savvichev A.S."/>
            <person name="Mardanov A.V."/>
            <person name="Beletsky A.V."/>
            <person name="Chupakov A.V."/>
            <person name="Kokryatskaya N.M."/>
            <person name="Pimenov N.V."/>
            <person name="Ravin N.V."/>
        </authorList>
    </citation>
    <scope>NUCLEOTIDE SEQUENCE [LARGE SCALE GENOMIC DNA]</scope>
</reference>
<gene>
    <name evidence="1" type="ORF">Sv326_0329</name>
</gene>
<dbReference type="InterPro" id="IPR008304">
    <property type="entry name" value="UCP017998"/>
</dbReference>